<protein>
    <submittedName>
        <fullName evidence="2">Uncharacterized protein</fullName>
    </submittedName>
</protein>
<accession>A0A517SRQ4</accession>
<gene>
    <name evidence="2" type="ORF">SV7mr_13130</name>
</gene>
<organism evidence="2 3">
    <name type="scientific">Stieleria bergensis</name>
    <dbReference type="NCBI Taxonomy" id="2528025"/>
    <lineage>
        <taxon>Bacteria</taxon>
        <taxon>Pseudomonadati</taxon>
        <taxon>Planctomycetota</taxon>
        <taxon>Planctomycetia</taxon>
        <taxon>Pirellulales</taxon>
        <taxon>Pirellulaceae</taxon>
        <taxon>Stieleria</taxon>
    </lineage>
</organism>
<sequence>MSPTPTPNPEDSDPERNQTPQDGFQESASSDSASSDSASMSADESAIDRFFRGINEFIFHTKLGVVDVQLVDYVSDLMMRFVRVDSLYSLRRNDGMRTKHLLEMIGEAERRIGLAKREVYQHVGDFALFWSGMYPESLGRDEVAPKLDGRFIDYCQQGKRAYAIASGIEGGEGRPSCDLIHRMSEQFEMCAYGLREVRRYWEEGDQGTNTLVF</sequence>
<evidence type="ECO:0000313" key="2">
    <source>
        <dbReference type="EMBL" id="QDT58812.1"/>
    </source>
</evidence>
<evidence type="ECO:0000256" key="1">
    <source>
        <dbReference type="SAM" id="MobiDB-lite"/>
    </source>
</evidence>
<keyword evidence="3" id="KW-1185">Reference proteome</keyword>
<dbReference type="AlphaFoldDB" id="A0A517SRQ4"/>
<feature type="compositionally biased region" description="Low complexity" evidence="1">
    <location>
        <begin position="27"/>
        <end position="39"/>
    </location>
</feature>
<evidence type="ECO:0000313" key="3">
    <source>
        <dbReference type="Proteomes" id="UP000315003"/>
    </source>
</evidence>
<dbReference type="EMBL" id="CP036272">
    <property type="protein sequence ID" value="QDT58812.1"/>
    <property type="molecule type" value="Genomic_DNA"/>
</dbReference>
<dbReference type="Proteomes" id="UP000315003">
    <property type="component" value="Chromosome"/>
</dbReference>
<feature type="compositionally biased region" description="Polar residues" evidence="1">
    <location>
        <begin position="17"/>
        <end position="26"/>
    </location>
</feature>
<proteinExistence type="predicted"/>
<feature type="region of interest" description="Disordered" evidence="1">
    <location>
        <begin position="1"/>
        <end position="39"/>
    </location>
</feature>
<reference evidence="2 3" key="1">
    <citation type="submission" date="2019-02" db="EMBL/GenBank/DDBJ databases">
        <title>Deep-cultivation of Planctomycetes and their phenomic and genomic characterization uncovers novel biology.</title>
        <authorList>
            <person name="Wiegand S."/>
            <person name="Jogler M."/>
            <person name="Boedeker C."/>
            <person name="Pinto D."/>
            <person name="Vollmers J."/>
            <person name="Rivas-Marin E."/>
            <person name="Kohn T."/>
            <person name="Peeters S.H."/>
            <person name="Heuer A."/>
            <person name="Rast P."/>
            <person name="Oberbeckmann S."/>
            <person name="Bunk B."/>
            <person name="Jeske O."/>
            <person name="Meyerdierks A."/>
            <person name="Storesund J.E."/>
            <person name="Kallscheuer N."/>
            <person name="Luecker S."/>
            <person name="Lage O.M."/>
            <person name="Pohl T."/>
            <person name="Merkel B.J."/>
            <person name="Hornburger P."/>
            <person name="Mueller R.-W."/>
            <person name="Bruemmer F."/>
            <person name="Labrenz M."/>
            <person name="Spormann A.M."/>
            <person name="Op den Camp H."/>
            <person name="Overmann J."/>
            <person name="Amann R."/>
            <person name="Jetten M.S.M."/>
            <person name="Mascher T."/>
            <person name="Medema M.H."/>
            <person name="Devos D.P."/>
            <person name="Kaster A.-K."/>
            <person name="Ovreas L."/>
            <person name="Rohde M."/>
            <person name="Galperin M.Y."/>
            <person name="Jogler C."/>
        </authorList>
    </citation>
    <scope>NUCLEOTIDE SEQUENCE [LARGE SCALE GENOMIC DNA]</scope>
    <source>
        <strain evidence="2 3">SV_7m_r</strain>
    </source>
</reference>
<dbReference type="RefSeq" id="WP_419188167.1">
    <property type="nucleotide sequence ID" value="NZ_CP036272.1"/>
</dbReference>
<name>A0A517SRQ4_9BACT</name>